<sequence length="102" mass="10565">MELAGVASHASPEGPWWLRVQPLVLRQAEHSKQGPPQGTGARGPGSASCPAAAAAHSSLALLVPSPSSLSRCPLTVSPGGTQAALPPMLMVWFTWSHGHIRD</sequence>
<name>A0ABP0A752_PIPNA</name>
<reference evidence="2" key="1">
    <citation type="submission" date="2023-12" db="EMBL/GenBank/DDBJ databases">
        <authorList>
            <person name="Brown T."/>
        </authorList>
    </citation>
    <scope>NUCLEOTIDE SEQUENCE</scope>
</reference>
<evidence type="ECO:0000313" key="3">
    <source>
        <dbReference type="Proteomes" id="UP001314169"/>
    </source>
</evidence>
<evidence type="ECO:0000256" key="1">
    <source>
        <dbReference type="SAM" id="MobiDB-lite"/>
    </source>
</evidence>
<proteinExistence type="predicted"/>
<protein>
    <submittedName>
        <fullName evidence="2">Uncharacterized protein</fullName>
    </submittedName>
</protein>
<gene>
    <name evidence="2" type="ORF">MPIPNATIZW_LOCUS14646</name>
</gene>
<evidence type="ECO:0000313" key="2">
    <source>
        <dbReference type="EMBL" id="CAK6446340.1"/>
    </source>
</evidence>
<feature type="region of interest" description="Disordered" evidence="1">
    <location>
        <begin position="27"/>
        <end position="50"/>
    </location>
</feature>
<organism evidence="2 3">
    <name type="scientific">Pipistrellus nathusii</name>
    <name type="common">Nathusius' pipistrelle</name>
    <dbReference type="NCBI Taxonomy" id="59473"/>
    <lineage>
        <taxon>Eukaryota</taxon>
        <taxon>Metazoa</taxon>
        <taxon>Chordata</taxon>
        <taxon>Craniata</taxon>
        <taxon>Vertebrata</taxon>
        <taxon>Euteleostomi</taxon>
        <taxon>Mammalia</taxon>
        <taxon>Eutheria</taxon>
        <taxon>Laurasiatheria</taxon>
        <taxon>Chiroptera</taxon>
        <taxon>Yangochiroptera</taxon>
        <taxon>Vespertilionidae</taxon>
        <taxon>Pipistrellus</taxon>
    </lineage>
</organism>
<keyword evidence="3" id="KW-1185">Reference proteome</keyword>
<accession>A0ABP0A752</accession>
<dbReference type="Proteomes" id="UP001314169">
    <property type="component" value="Chromosome 5"/>
</dbReference>
<dbReference type="EMBL" id="OY882862">
    <property type="protein sequence ID" value="CAK6446340.1"/>
    <property type="molecule type" value="Genomic_DNA"/>
</dbReference>